<gene>
    <name evidence="2" type="ORF">DARMORV10_C02P40440.1</name>
</gene>
<feature type="region of interest" description="Disordered" evidence="1">
    <location>
        <begin position="64"/>
        <end position="89"/>
    </location>
</feature>
<protein>
    <submittedName>
        <fullName evidence="2">(rape) hypothetical protein</fullName>
    </submittedName>
</protein>
<evidence type="ECO:0000313" key="2">
    <source>
        <dbReference type="EMBL" id="CAF1916896.1"/>
    </source>
</evidence>
<feature type="compositionally biased region" description="Polar residues" evidence="1">
    <location>
        <begin position="12"/>
        <end position="28"/>
    </location>
</feature>
<name>A0A816KNC9_BRANA</name>
<feature type="region of interest" description="Disordered" evidence="1">
    <location>
        <begin position="1"/>
        <end position="28"/>
    </location>
</feature>
<organism evidence="2">
    <name type="scientific">Brassica napus</name>
    <name type="common">Rape</name>
    <dbReference type="NCBI Taxonomy" id="3708"/>
    <lineage>
        <taxon>Eukaryota</taxon>
        <taxon>Viridiplantae</taxon>
        <taxon>Streptophyta</taxon>
        <taxon>Embryophyta</taxon>
        <taxon>Tracheophyta</taxon>
        <taxon>Spermatophyta</taxon>
        <taxon>Magnoliopsida</taxon>
        <taxon>eudicotyledons</taxon>
        <taxon>Gunneridae</taxon>
        <taxon>Pentapetalae</taxon>
        <taxon>rosids</taxon>
        <taxon>malvids</taxon>
        <taxon>Brassicales</taxon>
        <taxon>Brassicaceae</taxon>
        <taxon>Brassiceae</taxon>
        <taxon>Brassica</taxon>
    </lineage>
</organism>
<proteinExistence type="predicted"/>
<accession>A0A816KNC9</accession>
<dbReference type="EMBL" id="HG994366">
    <property type="protein sequence ID" value="CAF1916896.1"/>
    <property type="molecule type" value="Genomic_DNA"/>
</dbReference>
<evidence type="ECO:0000256" key="1">
    <source>
        <dbReference type="SAM" id="MobiDB-lite"/>
    </source>
</evidence>
<feature type="region of interest" description="Disordered" evidence="1">
    <location>
        <begin position="119"/>
        <end position="158"/>
    </location>
</feature>
<feature type="compositionally biased region" description="Polar residues" evidence="1">
    <location>
        <begin position="146"/>
        <end position="158"/>
    </location>
</feature>
<sequence length="264" mass="29496">MKRKRRGVHGSGNENLPTSSTYNRQISPAGLQNQVIPLRDCSDSTVPLTSVFNRVYQTIGSSPSTTTFDPLHAAQGSSSASPHTPSTAPVRVDFTLNQPSCSTVHRSCLTNANLSFRPNCTRSKTPLSQNRKRRRKPPRSVLDDITNISHSLSNGNEKTTTNIHCDINQEDDELLDDDFVGGISHYEGELDFDFSSQESSDSELEADNVEVYATPATDPYRPPPFCMKSILERCQNRERRSTKVLNKRKEEGYFMSIFTTFIVS</sequence>
<dbReference type="Proteomes" id="UP001295469">
    <property type="component" value="Chromosome C02"/>
</dbReference>
<dbReference type="AlphaFoldDB" id="A0A816KNC9"/>
<reference evidence="2" key="1">
    <citation type="submission" date="2021-01" db="EMBL/GenBank/DDBJ databases">
        <authorList>
            <consortium name="Genoscope - CEA"/>
            <person name="William W."/>
        </authorList>
    </citation>
    <scope>NUCLEOTIDE SEQUENCE</scope>
</reference>
<feature type="compositionally biased region" description="Polar residues" evidence="1">
    <location>
        <begin position="119"/>
        <end position="129"/>
    </location>
</feature>
<feature type="compositionally biased region" description="Low complexity" evidence="1">
    <location>
        <begin position="77"/>
        <end position="89"/>
    </location>
</feature>